<reference evidence="3 4" key="1">
    <citation type="submission" date="2017-09" db="EMBL/GenBank/DDBJ databases">
        <title>Depth-based differentiation of microbial function through sediment-hosted aquifers and enrichment of novel symbionts in the deep terrestrial subsurface.</title>
        <authorList>
            <person name="Probst A.J."/>
            <person name="Ladd B."/>
            <person name="Jarett J.K."/>
            <person name="Geller-Mcgrath D.E."/>
            <person name="Sieber C.M."/>
            <person name="Emerson J.B."/>
            <person name="Anantharaman K."/>
            <person name="Thomas B.C."/>
            <person name="Malmstrom R."/>
            <person name="Stieglmeier M."/>
            <person name="Klingl A."/>
            <person name="Woyke T."/>
            <person name="Ryan C.M."/>
            <person name="Banfield J.F."/>
        </authorList>
    </citation>
    <scope>NUCLEOTIDE SEQUENCE [LARGE SCALE GENOMIC DNA]</scope>
    <source>
        <strain evidence="3">CG08_land_8_20_14_0_20_45_16</strain>
    </source>
</reference>
<dbReference type="InterPro" id="IPR051465">
    <property type="entry name" value="Cell_Envelope_Struct_Comp"/>
</dbReference>
<evidence type="ECO:0000259" key="2">
    <source>
        <dbReference type="PROSITE" id="PS51272"/>
    </source>
</evidence>
<keyword evidence="1" id="KW-0732">Signal</keyword>
<dbReference type="NCBIfam" id="NF033709">
    <property type="entry name" value="PorV_fam"/>
    <property type="match status" value="1"/>
</dbReference>
<evidence type="ECO:0000256" key="1">
    <source>
        <dbReference type="SAM" id="SignalP"/>
    </source>
</evidence>
<sequence>MKKLLTILATLVLIAGSTLASYAPDPMTLGVGARALGMGRAYVGVAEDGDALFMNPAGLATATNPKLSSMYTSLMGDVSYAVLGGVYPYGDKSAVGIGIINSSAPEIPLTNIDGSSAGTGQWGSSVVFLSAGTYLNNLPPFRNLNKDVLIGGSFKYFSVSGSGKNDVADAANAAGNGYSADLGLLVPVTDYLTFGLNYQNVLASKITRSSGINEDIPATLKIGGKLCLIGKEGNAYSVHNNRRLYLNADYDINSQNIPNVSHLGLEFWPVSNLALRTGADGNDLTAGIGVRLSGIEFNYAYHPYSGISDNTTSFFSISYLGEAAKRMLRVHFDNPKDKSIVYDDHVKVSGRVEVIQGDETQAAAGVITVKVNGIAMPLDENLNFAAEVPVDQLGKNLLMVEVSDTSGDYETSDMRLVRLINFADVPDGYWAKNPIENTGTVGLVEGYPDGSFRPEQSLTRAELATLMVRAKGIKLPDRQAKMAFKDVKPDFWAAKYVEIAKNEGLVNGYPDGSFRPNNKINKAEGIAILVRFENMKVASEVFEKPYWDVSTKNWAGKYIAAAKEAGMLSYVDRNYLHPKDGLARSEAVEMLSKTTLAGNKIEDLYSWEKGFKRETIPSRPRLRASL</sequence>
<evidence type="ECO:0000313" key="3">
    <source>
        <dbReference type="EMBL" id="PIS29177.1"/>
    </source>
</evidence>
<feature type="signal peptide" evidence="1">
    <location>
        <begin position="1"/>
        <end position="20"/>
    </location>
</feature>
<dbReference type="PROSITE" id="PS51272">
    <property type="entry name" value="SLH"/>
    <property type="match status" value="2"/>
</dbReference>
<dbReference type="Gene3D" id="2.40.160.60">
    <property type="entry name" value="Outer membrane protein transport protein (OMPP1/FadL/TodX)"/>
    <property type="match status" value="1"/>
</dbReference>
<comment type="caution">
    <text evidence="3">The sequence shown here is derived from an EMBL/GenBank/DDBJ whole genome shotgun (WGS) entry which is preliminary data.</text>
</comment>
<dbReference type="InterPro" id="IPR001119">
    <property type="entry name" value="SLH_dom"/>
</dbReference>
<gene>
    <name evidence="3" type="ORF">COT42_06035</name>
</gene>
<proteinExistence type="predicted"/>
<protein>
    <recommendedName>
        <fullName evidence="2">SLH domain-containing protein</fullName>
    </recommendedName>
</protein>
<dbReference type="EMBL" id="PEYM01000098">
    <property type="protein sequence ID" value="PIS29177.1"/>
    <property type="molecule type" value="Genomic_DNA"/>
</dbReference>
<evidence type="ECO:0000313" key="4">
    <source>
        <dbReference type="Proteomes" id="UP000231343"/>
    </source>
</evidence>
<feature type="domain" description="SLH" evidence="2">
    <location>
        <begin position="483"/>
        <end position="543"/>
    </location>
</feature>
<accession>A0A2H0XW48</accession>
<dbReference type="AlphaFoldDB" id="A0A2H0XW48"/>
<dbReference type="SUPFAM" id="SSF56935">
    <property type="entry name" value="Porins"/>
    <property type="match status" value="1"/>
</dbReference>
<dbReference type="InterPro" id="IPR013783">
    <property type="entry name" value="Ig-like_fold"/>
</dbReference>
<dbReference type="PANTHER" id="PTHR43308">
    <property type="entry name" value="OUTER MEMBRANE PROTEIN ALPHA-RELATED"/>
    <property type="match status" value="1"/>
</dbReference>
<name>A0A2H0XW48_UNCSA</name>
<feature type="chain" id="PRO_5013877126" description="SLH domain-containing protein" evidence="1">
    <location>
        <begin position="21"/>
        <end position="626"/>
    </location>
</feature>
<dbReference type="Gene3D" id="2.60.40.10">
    <property type="entry name" value="Immunoglobulins"/>
    <property type="match status" value="1"/>
</dbReference>
<feature type="domain" description="SLH" evidence="2">
    <location>
        <begin position="418"/>
        <end position="481"/>
    </location>
</feature>
<organism evidence="3 4">
    <name type="scientific">Candidatus Saganbacteria bacterium CG08_land_8_20_14_0_20_45_16</name>
    <dbReference type="NCBI Taxonomy" id="2014293"/>
    <lineage>
        <taxon>Bacteria</taxon>
        <taxon>Bacillati</taxon>
        <taxon>Saganbacteria</taxon>
    </lineage>
</organism>
<dbReference type="Proteomes" id="UP000231343">
    <property type="component" value="Unassembled WGS sequence"/>
</dbReference>
<dbReference type="Pfam" id="PF00395">
    <property type="entry name" value="SLH"/>
    <property type="match status" value="2"/>
</dbReference>